<comment type="caution">
    <text evidence="1">The sequence shown here is derived from an EMBL/GenBank/DDBJ whole genome shotgun (WGS) entry which is preliminary data.</text>
</comment>
<organism evidence="1">
    <name type="scientific">marine sediment metagenome</name>
    <dbReference type="NCBI Taxonomy" id="412755"/>
    <lineage>
        <taxon>unclassified sequences</taxon>
        <taxon>metagenomes</taxon>
        <taxon>ecological metagenomes</taxon>
    </lineage>
</organism>
<reference evidence="1" key="1">
    <citation type="journal article" date="2015" name="Nature">
        <title>Complex archaea that bridge the gap between prokaryotes and eukaryotes.</title>
        <authorList>
            <person name="Spang A."/>
            <person name="Saw J.H."/>
            <person name="Jorgensen S.L."/>
            <person name="Zaremba-Niedzwiedzka K."/>
            <person name="Martijn J."/>
            <person name="Lind A.E."/>
            <person name="van Eijk R."/>
            <person name="Schleper C."/>
            <person name="Guy L."/>
            <person name="Ettema T.J."/>
        </authorList>
    </citation>
    <scope>NUCLEOTIDE SEQUENCE</scope>
</reference>
<accession>A0A0F9F270</accession>
<dbReference type="SUPFAM" id="SSF52540">
    <property type="entry name" value="P-loop containing nucleoside triphosphate hydrolases"/>
    <property type="match status" value="1"/>
</dbReference>
<dbReference type="InterPro" id="IPR027417">
    <property type="entry name" value="P-loop_NTPase"/>
</dbReference>
<dbReference type="AlphaFoldDB" id="A0A0F9F270"/>
<dbReference type="Gene3D" id="3.40.50.300">
    <property type="entry name" value="P-loop containing nucleotide triphosphate hydrolases"/>
    <property type="match status" value="1"/>
</dbReference>
<name>A0A0F9F270_9ZZZZ</name>
<evidence type="ECO:0000313" key="1">
    <source>
        <dbReference type="EMBL" id="KKL45172.1"/>
    </source>
</evidence>
<proteinExistence type="predicted"/>
<dbReference type="EMBL" id="LAZR01034485">
    <property type="protein sequence ID" value="KKL45172.1"/>
    <property type="molecule type" value="Genomic_DNA"/>
</dbReference>
<gene>
    <name evidence="1" type="ORF">LCGC14_2358350</name>
</gene>
<sequence length="273" mass="29756">MDIFGNPGSQAQILEAVRTDTGLRTVLLSGPSYVGKRAFILQTLKAYLEEPDLLSVDHSMAGARDASFFCSSAPVFSSYRAILVDGADQLSDAAQDAYLRLCEEPRGASRIFLIAEDEGHLAPALFSRMENVTRWSTLRPSEMDSFIESQPVTEDVEARRLCAGRPGLYLAMLGKPEYAELYSHAVRRLDGTDSSCVLSAPDAVRALKSGRSPERDAVALVCRKAALSLAGHVGHAGLHFRIRCLLAFSSLLTKVPSTNAEIHWQSTVLWAPM</sequence>
<protein>
    <submittedName>
        <fullName evidence="1">Uncharacterized protein</fullName>
    </submittedName>
</protein>
<dbReference type="Pfam" id="PF13177">
    <property type="entry name" value="DNA_pol3_delta2"/>
    <property type="match status" value="1"/>
</dbReference>